<keyword evidence="1" id="KW-0315">Glutamine amidotransferase</keyword>
<dbReference type="InterPro" id="IPR010139">
    <property type="entry name" value="Imidazole-glycPsynth_HisH"/>
</dbReference>
<accession>A0AA48K840</accession>
<evidence type="ECO:0000313" key="2">
    <source>
        <dbReference type="EMBL" id="BDU71735.1"/>
    </source>
</evidence>
<dbReference type="Gene3D" id="3.40.50.880">
    <property type="match status" value="1"/>
</dbReference>
<organism evidence="2 3">
    <name type="scientific">Mesoterricola silvestris</name>
    <dbReference type="NCBI Taxonomy" id="2927979"/>
    <lineage>
        <taxon>Bacteria</taxon>
        <taxon>Pseudomonadati</taxon>
        <taxon>Acidobacteriota</taxon>
        <taxon>Holophagae</taxon>
        <taxon>Holophagales</taxon>
        <taxon>Holophagaceae</taxon>
        <taxon>Mesoterricola</taxon>
    </lineage>
</organism>
<sequence>MITLLEPGAGTLHTLEGALDHLGFRHLRAPGPGAAAPAGPLVLLGSGPFDAACAALKASGWWYELPQMAAAGRPVLGIGLGLHLLAEGSEECPRGAGLGLIPGIVRSLGPGVKLPHEGWTVITRHRSHPAIPEARGAWMYFKHTHALEPGTLTFHTAVHGRPFSVLEMRGQTLGLQAHPEKSGSFGLAFLEKLLAGLGEYPAAPPGSN</sequence>
<name>A0AA48K840_9BACT</name>
<dbReference type="PIRSF" id="PIRSF000495">
    <property type="entry name" value="Amidotransf_hisH"/>
    <property type="match status" value="1"/>
</dbReference>
<protein>
    <submittedName>
        <fullName evidence="2">Imidazole glycerol phosphate synthase subunit HisH</fullName>
    </submittedName>
</protein>
<dbReference type="RefSeq" id="WP_316414638.1">
    <property type="nucleotide sequence ID" value="NZ_AP027080.1"/>
</dbReference>
<proteinExistence type="predicted"/>
<dbReference type="SUPFAM" id="SSF52317">
    <property type="entry name" value="Class I glutamine amidotransferase-like"/>
    <property type="match status" value="1"/>
</dbReference>
<dbReference type="GO" id="GO:0000107">
    <property type="term" value="F:imidazoleglycerol-phosphate synthase activity"/>
    <property type="evidence" value="ECO:0007669"/>
    <property type="project" value="TreeGrafter"/>
</dbReference>
<dbReference type="AlphaFoldDB" id="A0AA48K840"/>
<dbReference type="PANTHER" id="PTHR42701:SF1">
    <property type="entry name" value="IMIDAZOLE GLYCEROL PHOSPHATE SYNTHASE SUBUNIT HISH"/>
    <property type="match status" value="1"/>
</dbReference>
<evidence type="ECO:0000256" key="1">
    <source>
        <dbReference type="ARBA" id="ARBA00022962"/>
    </source>
</evidence>
<keyword evidence="3" id="KW-1185">Reference proteome</keyword>
<evidence type="ECO:0000313" key="3">
    <source>
        <dbReference type="Proteomes" id="UP001238179"/>
    </source>
</evidence>
<dbReference type="EMBL" id="AP027080">
    <property type="protein sequence ID" value="BDU71735.1"/>
    <property type="molecule type" value="Genomic_DNA"/>
</dbReference>
<dbReference type="PROSITE" id="PS51273">
    <property type="entry name" value="GATASE_TYPE_1"/>
    <property type="match status" value="1"/>
</dbReference>
<dbReference type="Proteomes" id="UP001238179">
    <property type="component" value="Chromosome"/>
</dbReference>
<dbReference type="InterPro" id="IPR029062">
    <property type="entry name" value="Class_I_gatase-like"/>
</dbReference>
<reference evidence="3" key="1">
    <citation type="journal article" date="2023" name="Int. J. Syst. Evol. Microbiol.">
        <title>Mesoterricola silvestris gen. nov., sp. nov., Mesoterricola sediminis sp. nov., Geothrix oryzae sp. nov., Geothrix edaphica sp. nov., Geothrix rubra sp. nov., and Geothrix limicola sp. nov., six novel members of Acidobacteriota isolated from soils.</title>
        <authorList>
            <person name="Itoh H."/>
            <person name="Sugisawa Y."/>
            <person name="Mise K."/>
            <person name="Xu Z."/>
            <person name="Kuniyasu M."/>
            <person name="Ushijima N."/>
            <person name="Kawano K."/>
            <person name="Kobayashi E."/>
            <person name="Shiratori Y."/>
            <person name="Masuda Y."/>
            <person name="Senoo K."/>
        </authorList>
    </citation>
    <scope>NUCLEOTIDE SEQUENCE [LARGE SCALE GENOMIC DNA]</scope>
    <source>
        <strain evidence="3">W79</strain>
    </source>
</reference>
<dbReference type="KEGG" id="msil:METEAL_09090"/>
<gene>
    <name evidence="2" type="primary">hisH_2</name>
    <name evidence="2" type="ORF">METEAL_09090</name>
</gene>
<dbReference type="GO" id="GO:0000105">
    <property type="term" value="P:L-histidine biosynthetic process"/>
    <property type="evidence" value="ECO:0007669"/>
    <property type="project" value="InterPro"/>
</dbReference>
<dbReference type="PANTHER" id="PTHR42701">
    <property type="entry name" value="IMIDAZOLE GLYCEROL PHOSPHATE SYNTHASE SUBUNIT HISH"/>
    <property type="match status" value="1"/>
</dbReference>